<dbReference type="InterPro" id="IPR044581">
    <property type="entry name" value="TPC1_plant"/>
</dbReference>
<evidence type="ECO:0000259" key="14">
    <source>
        <dbReference type="PROSITE" id="PS50222"/>
    </source>
</evidence>
<dbReference type="PANTHER" id="PTHR46988">
    <property type="entry name" value="TWO PORE CALCIUM CHANNEL PROTEIN 1"/>
    <property type="match status" value="1"/>
</dbReference>
<dbReference type="OMA" id="MCSTAIV"/>
<feature type="domain" description="EF-hand" evidence="14">
    <location>
        <begin position="307"/>
        <end position="342"/>
    </location>
</feature>
<dbReference type="Pfam" id="PF00520">
    <property type="entry name" value="Ion_trans"/>
    <property type="match status" value="2"/>
</dbReference>
<evidence type="ECO:0000256" key="12">
    <source>
        <dbReference type="ARBA" id="ARBA00023303"/>
    </source>
</evidence>
<evidence type="ECO:0000256" key="2">
    <source>
        <dbReference type="ARBA" id="ARBA00009286"/>
    </source>
</evidence>
<dbReference type="GO" id="GO:0005509">
    <property type="term" value="F:calcium ion binding"/>
    <property type="evidence" value="ECO:0007669"/>
    <property type="project" value="InterPro"/>
</dbReference>
<keyword evidence="6" id="KW-0677">Repeat</keyword>
<feature type="transmembrane region" description="Helical" evidence="13">
    <location>
        <begin position="458"/>
        <end position="483"/>
    </location>
</feature>
<evidence type="ECO:0000313" key="15">
    <source>
        <dbReference type="EMBL" id="CDW71336.1"/>
    </source>
</evidence>
<feature type="transmembrane region" description="Helical" evidence="13">
    <location>
        <begin position="533"/>
        <end position="556"/>
    </location>
</feature>
<feature type="transmembrane region" description="Helical" evidence="13">
    <location>
        <begin position="194"/>
        <end position="218"/>
    </location>
</feature>
<dbReference type="InterPro" id="IPR002048">
    <property type="entry name" value="EF_hand_dom"/>
</dbReference>
<evidence type="ECO:0000256" key="4">
    <source>
        <dbReference type="ARBA" id="ARBA00022448"/>
    </source>
</evidence>
<feature type="transmembrane region" description="Helical" evidence="13">
    <location>
        <begin position="427"/>
        <end position="446"/>
    </location>
</feature>
<dbReference type="EMBL" id="CCKQ01000275">
    <property type="protein sequence ID" value="CDW71336.1"/>
    <property type="molecule type" value="Genomic_DNA"/>
</dbReference>
<reference evidence="15 16" key="1">
    <citation type="submission" date="2014-06" db="EMBL/GenBank/DDBJ databases">
        <authorList>
            <person name="Swart Estienne"/>
        </authorList>
    </citation>
    <scope>NUCLEOTIDE SEQUENCE [LARGE SCALE GENOMIC DNA]</scope>
    <source>
        <strain evidence="15 16">130c</strain>
    </source>
</reference>
<evidence type="ECO:0000256" key="11">
    <source>
        <dbReference type="ARBA" id="ARBA00023136"/>
    </source>
</evidence>
<evidence type="ECO:0000256" key="3">
    <source>
        <dbReference type="ARBA" id="ARBA00011738"/>
    </source>
</evidence>
<sequence length="787" mass="93411">MSVDSRANSNINSEKLIYAGDVNTQHIMMMIDKGIKKNIRMIKTDRGKLARKIYVKLNFLRNFTLLGLVILMFFEKPDWCLRDPNLKDTNSCNAEGLIPNSGIPYFSPTTSKILQLVLILILLLFQISKRMFLKQTRNSERYFRIQFALSVLIYLDVFLSFVIAEYPFPWIAALLRNFLLVIIIKIVRETWRRFIQVVIDSFQMVLFIIIYIMFFAYLGMRLFLGTVEGVQYFETYVDSLYNMLVLLTTSNFPDIMLPAYQYSRVLSLYFIIFLLIGLFLILNLLMAVFYNNYKNRYEEQLIRFVEQRNLFLDKKFNELDKESKGYLNKQETYEMFKQIHLLDVQEDQVNIKQEHFDHMFYLLDSIVDNQNQGKIFKQEFMKIFEVYELWKYEWTQSNFFDQRTDIQSTRSSGMMIKTSLRSIIRSLNYEYVLNIIAIFQFSEIAFRDRFYSDSSEQIDIWLTIQTIINFFFSITLILDWIYLGLQRSYQKHPRVLVETLCLIFFIVGIIQWAQKAEDPSQIYSENYLDFTFMFNVIKIFEIVAIVRVLRLSIYLYEVRSFRIIIEALRTLLVPFSSLLSVQFSLFYFYALLGMLMFGGKVRTDSPQIRNNDSTPDLYSLNNFNDMISSYVTLFELMVVNNWYISTEMYVNISGGNNFVLLYFVTFYNWGVLVGLNIIVAFAIDMYGAVERLDKQKSKHEEKLYKLAQQVKKTKRMHVIEEEATLTESEETVLKNEDFVVKRKKTLNQQQLLEESSRINSSERESFQSEVRNLDDYFDVGLRNNQST</sequence>
<evidence type="ECO:0000256" key="13">
    <source>
        <dbReference type="SAM" id="Phobius"/>
    </source>
</evidence>
<feature type="transmembrane region" description="Helical" evidence="13">
    <location>
        <begin position="170"/>
        <end position="187"/>
    </location>
</feature>
<dbReference type="Proteomes" id="UP000039865">
    <property type="component" value="Unassembled WGS sequence"/>
</dbReference>
<dbReference type="InterPro" id="IPR005821">
    <property type="entry name" value="Ion_trans_dom"/>
</dbReference>
<dbReference type="PROSITE" id="PS50222">
    <property type="entry name" value="EF_HAND_2"/>
    <property type="match status" value="1"/>
</dbReference>
<evidence type="ECO:0000256" key="9">
    <source>
        <dbReference type="ARBA" id="ARBA00022989"/>
    </source>
</evidence>
<keyword evidence="8" id="KW-0851">Voltage-gated channel</keyword>
<dbReference type="SUPFAM" id="SSF81324">
    <property type="entry name" value="Voltage-gated potassium channels"/>
    <property type="match status" value="2"/>
</dbReference>
<comment type="subcellular location">
    <subcellularLocation>
        <location evidence="1">Membrane</location>
        <topology evidence="1">Multi-pass membrane protein</topology>
    </subcellularLocation>
</comment>
<evidence type="ECO:0000256" key="7">
    <source>
        <dbReference type="ARBA" id="ARBA00022837"/>
    </source>
</evidence>
<dbReference type="GO" id="GO:0034702">
    <property type="term" value="C:monoatomic ion channel complex"/>
    <property type="evidence" value="ECO:0007669"/>
    <property type="project" value="UniProtKB-KW"/>
</dbReference>
<keyword evidence="9 13" id="KW-1133">Transmembrane helix</keyword>
<dbReference type="Gene3D" id="1.10.287.70">
    <property type="match status" value="2"/>
</dbReference>
<evidence type="ECO:0000256" key="8">
    <source>
        <dbReference type="ARBA" id="ARBA00022882"/>
    </source>
</evidence>
<feature type="transmembrane region" description="Helical" evidence="13">
    <location>
        <begin position="568"/>
        <end position="590"/>
    </location>
</feature>
<comment type="similarity">
    <text evidence="2">Belongs to the calcium channel alpha-1 subunit (TC 1.A.1.11) family. Two pore calcium channel subfamily.</text>
</comment>
<feature type="transmembrane region" description="Helical" evidence="13">
    <location>
        <begin position="113"/>
        <end position="133"/>
    </location>
</feature>
<feature type="transmembrane region" description="Helical" evidence="13">
    <location>
        <begin position="266"/>
        <end position="290"/>
    </location>
</feature>
<keyword evidence="5 13" id="KW-0812">Transmembrane</keyword>
<gene>
    <name evidence="15" type="primary">Contig18615.g19776</name>
    <name evidence="15" type="ORF">STYLEM_279</name>
</gene>
<evidence type="ECO:0000256" key="6">
    <source>
        <dbReference type="ARBA" id="ARBA00022737"/>
    </source>
</evidence>
<dbReference type="InterPro" id="IPR011992">
    <property type="entry name" value="EF-hand-dom_pair"/>
</dbReference>
<dbReference type="InParanoid" id="A0A077ZSB1"/>
<keyword evidence="11 13" id="KW-0472">Membrane</keyword>
<evidence type="ECO:0000256" key="5">
    <source>
        <dbReference type="ARBA" id="ARBA00022692"/>
    </source>
</evidence>
<keyword evidence="4" id="KW-0813">Transport</keyword>
<protein>
    <submittedName>
        <fullName evidence="15">Two-pore calcium channel</fullName>
    </submittedName>
</protein>
<dbReference type="OrthoDB" id="312549at2759"/>
<name>A0A077ZSB1_STYLE</name>
<feature type="transmembrane region" description="Helical" evidence="13">
    <location>
        <begin position="53"/>
        <end position="74"/>
    </location>
</feature>
<feature type="transmembrane region" description="Helical" evidence="13">
    <location>
        <begin position="145"/>
        <end position="164"/>
    </location>
</feature>
<keyword evidence="7" id="KW-0106">Calcium</keyword>
<comment type="subunit">
    <text evidence="3">Homodimer.</text>
</comment>
<keyword evidence="10" id="KW-0406">Ion transport</keyword>
<dbReference type="GO" id="GO:0005245">
    <property type="term" value="F:voltage-gated calcium channel activity"/>
    <property type="evidence" value="ECO:0007669"/>
    <property type="project" value="InterPro"/>
</dbReference>
<dbReference type="SUPFAM" id="SSF47473">
    <property type="entry name" value="EF-hand"/>
    <property type="match status" value="1"/>
</dbReference>
<proteinExistence type="inferred from homology"/>
<keyword evidence="12" id="KW-0407">Ion channel</keyword>
<evidence type="ECO:0000256" key="1">
    <source>
        <dbReference type="ARBA" id="ARBA00004141"/>
    </source>
</evidence>
<dbReference type="AlphaFoldDB" id="A0A077ZSB1"/>
<keyword evidence="16" id="KW-1185">Reference proteome</keyword>
<organism evidence="15 16">
    <name type="scientific">Stylonychia lemnae</name>
    <name type="common">Ciliate</name>
    <dbReference type="NCBI Taxonomy" id="5949"/>
    <lineage>
        <taxon>Eukaryota</taxon>
        <taxon>Sar</taxon>
        <taxon>Alveolata</taxon>
        <taxon>Ciliophora</taxon>
        <taxon>Intramacronucleata</taxon>
        <taxon>Spirotrichea</taxon>
        <taxon>Stichotrichia</taxon>
        <taxon>Sporadotrichida</taxon>
        <taxon>Oxytrichidae</taxon>
        <taxon>Stylonychinae</taxon>
        <taxon>Stylonychia</taxon>
    </lineage>
</organism>
<feature type="transmembrane region" description="Helical" evidence="13">
    <location>
        <begin position="666"/>
        <end position="689"/>
    </location>
</feature>
<evidence type="ECO:0000313" key="16">
    <source>
        <dbReference type="Proteomes" id="UP000039865"/>
    </source>
</evidence>
<dbReference type="PANTHER" id="PTHR46988:SF2">
    <property type="entry name" value="TWO PORE CALCIUM CHANNEL PROTEIN 1"/>
    <property type="match status" value="1"/>
</dbReference>
<accession>A0A077ZSB1</accession>
<feature type="transmembrane region" description="Helical" evidence="13">
    <location>
        <begin position="495"/>
        <end position="513"/>
    </location>
</feature>
<evidence type="ECO:0000256" key="10">
    <source>
        <dbReference type="ARBA" id="ARBA00023065"/>
    </source>
</evidence>